<protein>
    <submittedName>
        <fullName evidence="2">Uncharacterized protein</fullName>
    </submittedName>
</protein>
<reference evidence="2 3" key="1">
    <citation type="submission" date="2016-07" db="EMBL/GenBank/DDBJ databases">
        <title>Pervasive Adenine N6-methylation of Active Genes in Fungi.</title>
        <authorList>
            <consortium name="DOE Joint Genome Institute"/>
            <person name="Mondo S.J."/>
            <person name="Dannebaum R.O."/>
            <person name="Kuo R.C."/>
            <person name="Labutti K."/>
            <person name="Haridas S."/>
            <person name="Kuo A."/>
            <person name="Salamov A."/>
            <person name="Ahrendt S.R."/>
            <person name="Lipzen A."/>
            <person name="Sullivan W."/>
            <person name="Andreopoulos W.B."/>
            <person name="Clum A."/>
            <person name="Lindquist E."/>
            <person name="Daum C."/>
            <person name="Ramamoorthy G.K."/>
            <person name="Gryganskyi A."/>
            <person name="Culley D."/>
            <person name="Magnuson J.K."/>
            <person name="James T.Y."/>
            <person name="O'Malley M.A."/>
            <person name="Stajich J.E."/>
            <person name="Spatafora J.W."/>
            <person name="Visel A."/>
            <person name="Grigoriev I.V."/>
        </authorList>
    </citation>
    <scope>NUCLEOTIDE SEQUENCE [LARGE SCALE GENOMIC DNA]</scope>
    <source>
        <strain evidence="2 3">NRRL 2496</strain>
    </source>
</reference>
<name>A0A1X2HNK2_SYNRA</name>
<dbReference type="GO" id="GO:0051301">
    <property type="term" value="P:cell division"/>
    <property type="evidence" value="ECO:0007669"/>
    <property type="project" value="InterPro"/>
</dbReference>
<comment type="caution">
    <text evidence="2">The sequence shown here is derived from an EMBL/GenBank/DDBJ whole genome shotgun (WGS) entry which is preliminary data.</text>
</comment>
<dbReference type="Proteomes" id="UP000242180">
    <property type="component" value="Unassembled WGS sequence"/>
</dbReference>
<evidence type="ECO:0000313" key="2">
    <source>
        <dbReference type="EMBL" id="ORZ00983.1"/>
    </source>
</evidence>
<proteinExistence type="predicted"/>
<dbReference type="OrthoDB" id="3364649at2759"/>
<dbReference type="GO" id="GO:0000444">
    <property type="term" value="C:MIS12/MIND type complex"/>
    <property type="evidence" value="ECO:0007669"/>
    <property type="project" value="InterPro"/>
</dbReference>
<dbReference type="PANTHER" id="PTHR14778">
    <property type="entry name" value="KINETOCHORE-ASSOCIATED PROTEIN DSN1 HOMOLOG"/>
    <property type="match status" value="1"/>
</dbReference>
<gene>
    <name evidence="2" type="ORF">BCR43DRAFT_521907</name>
</gene>
<accession>A0A1X2HNK2</accession>
<dbReference type="InterPro" id="IPR013218">
    <property type="entry name" value="Dsn1/Mis13"/>
</dbReference>
<dbReference type="GO" id="GO:0007059">
    <property type="term" value="P:chromosome segregation"/>
    <property type="evidence" value="ECO:0007669"/>
    <property type="project" value="InterPro"/>
</dbReference>
<sequence length="377" mass="43117">MHSRNGGYSEVDDFEYTALDTQQKQLLGDDDLDEPPSKRPALEGYRSTSRRTSTRFPDISPTALQILSPDSSQNDVPSSAVTVDESLFNNDSARVTHTRPSPTSPPPPVPNQLRQLPPVDLPREHWHEVIPRSLPQEMRLRQLFIWQLQCGNDKIKFQDYLKQSRAEQKAADIMKKIRKRMIQRLMDRQVNLSKPHYLGALDEVFGKDPNPRNEKNRAIIEECTAATARYKQELDEWKEEQAKLYTMHAATMDKYSKQESLTEFTPALLDGLEPSAKKILQGLLRDEKSGTLNVALHDMEGGVAKLKESLHILNEFQEMASGLSGEICQKATQRERTSLVCRPLDATQYAELPREESLRRLQEDTSRDVLRLLSRLK</sequence>
<keyword evidence="3" id="KW-1185">Reference proteome</keyword>
<feature type="compositionally biased region" description="Polar residues" evidence="1">
    <location>
        <begin position="62"/>
        <end position="93"/>
    </location>
</feature>
<dbReference type="PANTHER" id="PTHR14778:SF2">
    <property type="entry name" value="KINETOCHORE-ASSOCIATED PROTEIN DSN1 HOMOLOG"/>
    <property type="match status" value="1"/>
</dbReference>
<dbReference type="Pfam" id="PF08202">
    <property type="entry name" value="MIS13"/>
    <property type="match status" value="1"/>
</dbReference>
<organism evidence="2 3">
    <name type="scientific">Syncephalastrum racemosum</name>
    <name type="common">Filamentous fungus</name>
    <dbReference type="NCBI Taxonomy" id="13706"/>
    <lineage>
        <taxon>Eukaryota</taxon>
        <taxon>Fungi</taxon>
        <taxon>Fungi incertae sedis</taxon>
        <taxon>Mucoromycota</taxon>
        <taxon>Mucoromycotina</taxon>
        <taxon>Mucoromycetes</taxon>
        <taxon>Mucorales</taxon>
        <taxon>Syncephalastraceae</taxon>
        <taxon>Syncephalastrum</taxon>
    </lineage>
</organism>
<dbReference type="STRING" id="13706.A0A1X2HNK2"/>
<feature type="region of interest" description="Disordered" evidence="1">
    <location>
        <begin position="1"/>
        <end position="111"/>
    </location>
</feature>
<dbReference type="InParanoid" id="A0A1X2HNK2"/>
<dbReference type="OMA" id="FMEREAD"/>
<dbReference type="AlphaFoldDB" id="A0A1X2HNK2"/>
<evidence type="ECO:0000256" key="1">
    <source>
        <dbReference type="SAM" id="MobiDB-lite"/>
    </source>
</evidence>
<evidence type="ECO:0000313" key="3">
    <source>
        <dbReference type="Proteomes" id="UP000242180"/>
    </source>
</evidence>
<dbReference type="EMBL" id="MCGN01000002">
    <property type="protein sequence ID" value="ORZ00983.1"/>
    <property type="molecule type" value="Genomic_DNA"/>
</dbReference>